<organism evidence="1">
    <name type="scientific">Clostridioides difficile</name>
    <name type="common">Peptoclostridium difficile</name>
    <dbReference type="NCBI Taxonomy" id="1496"/>
    <lineage>
        <taxon>Bacteria</taxon>
        <taxon>Bacillati</taxon>
        <taxon>Bacillota</taxon>
        <taxon>Clostridia</taxon>
        <taxon>Peptostreptococcales</taxon>
        <taxon>Peptostreptococcaceae</taxon>
        <taxon>Clostridioides</taxon>
    </lineage>
</organism>
<gene>
    <name evidence="3" type="ORF">BN1095_340011</name>
    <name evidence="2" type="ORF">BN1096_560203</name>
    <name evidence="1" type="ORF">BN1097_540208</name>
</gene>
<evidence type="ECO:0000313" key="3">
    <source>
        <dbReference type="EMBL" id="CDT18812.1"/>
    </source>
</evidence>
<dbReference type="AlphaFoldDB" id="A0A069ACD6"/>
<reference evidence="1" key="1">
    <citation type="submission" date="2014-07" db="EMBL/GenBank/DDBJ databases">
        <authorList>
            <person name="Monot Marc"/>
        </authorList>
    </citation>
    <scope>NUCLEOTIDE SEQUENCE</scope>
    <source>
        <strain evidence="3">7032989</strain>
        <strain evidence="1">7032994</strain>
    </source>
</reference>
<accession>A0A069ACD6</accession>
<dbReference type="EMBL" id="LK932392">
    <property type="protein sequence ID" value="CDS86085.1"/>
    <property type="molecule type" value="Genomic_DNA"/>
</dbReference>
<dbReference type="EMBL" id="LK932509">
    <property type="protein sequence ID" value="CDS86559.1"/>
    <property type="molecule type" value="Genomic_DNA"/>
</dbReference>
<sequence length="51" mass="5846">MQIYSFQDAYSFNIENIINPISTKMNDFSMKLLNGPPTVKKPKEIFFSLSG</sequence>
<proteinExistence type="predicted"/>
<evidence type="ECO:0000313" key="2">
    <source>
        <dbReference type="EMBL" id="CDS86559.1"/>
    </source>
</evidence>
<name>A0A069ACD6_CLODI</name>
<evidence type="ECO:0000313" key="1">
    <source>
        <dbReference type="EMBL" id="CDS86085.1"/>
    </source>
</evidence>
<protein>
    <submittedName>
        <fullName evidence="1">Uncharacterized protein</fullName>
    </submittedName>
</protein>
<dbReference type="EMBL" id="LK933005">
    <property type="protein sequence ID" value="CDT18812.1"/>
    <property type="molecule type" value="Genomic_DNA"/>
</dbReference>